<comment type="caution">
    <text evidence="7">The sequence shown here is derived from an EMBL/GenBank/DDBJ whole genome shotgun (WGS) entry which is preliminary data.</text>
</comment>
<dbReference type="InterPro" id="IPR036691">
    <property type="entry name" value="Endo/exonu/phosph_ase_sf"/>
</dbReference>
<comment type="similarity">
    <text evidence="2">Belongs to the DNA repair enzymes AP/ExoA family.</text>
</comment>
<evidence type="ECO:0000256" key="3">
    <source>
        <dbReference type="ARBA" id="ARBA00022723"/>
    </source>
</evidence>
<proteinExistence type="inferred from homology"/>
<keyword evidence="5" id="KW-0460">Magnesium</keyword>
<evidence type="ECO:0000313" key="7">
    <source>
        <dbReference type="EMBL" id="GAA1980163.1"/>
    </source>
</evidence>
<keyword evidence="3" id="KW-0479">Metal-binding</keyword>
<organism evidence="7 8">
    <name type="scientific">Catenulispora subtropica</name>
    <dbReference type="NCBI Taxonomy" id="450798"/>
    <lineage>
        <taxon>Bacteria</taxon>
        <taxon>Bacillati</taxon>
        <taxon>Actinomycetota</taxon>
        <taxon>Actinomycetes</taxon>
        <taxon>Catenulisporales</taxon>
        <taxon>Catenulisporaceae</taxon>
        <taxon>Catenulispora</taxon>
    </lineage>
</organism>
<dbReference type="InterPro" id="IPR004808">
    <property type="entry name" value="AP_endonuc_1"/>
</dbReference>
<dbReference type="PANTHER" id="PTHR43250:SF2">
    <property type="entry name" value="EXODEOXYRIBONUCLEASE III"/>
    <property type="match status" value="1"/>
</dbReference>
<dbReference type="EMBL" id="BAAAQM010000027">
    <property type="protein sequence ID" value="GAA1980163.1"/>
    <property type="molecule type" value="Genomic_DNA"/>
</dbReference>
<accession>A0ABN2S4Z1</accession>
<dbReference type="Proteomes" id="UP001499854">
    <property type="component" value="Unassembled WGS sequence"/>
</dbReference>
<protein>
    <submittedName>
        <fullName evidence="7">Exodeoxyribonuclease III</fullName>
    </submittedName>
</protein>
<dbReference type="PROSITE" id="PS51435">
    <property type="entry name" value="AP_NUCLEASE_F1_4"/>
    <property type="match status" value="1"/>
</dbReference>
<name>A0ABN2S4Z1_9ACTN</name>
<feature type="domain" description="Endonuclease/exonuclease/phosphatase" evidence="6">
    <location>
        <begin position="6"/>
        <end position="256"/>
    </location>
</feature>
<gene>
    <name evidence="7" type="ORF">GCM10009838_46610</name>
</gene>
<dbReference type="InterPro" id="IPR005135">
    <property type="entry name" value="Endo/exonuclease/phosphatase"/>
</dbReference>
<evidence type="ECO:0000256" key="1">
    <source>
        <dbReference type="ARBA" id="ARBA00001946"/>
    </source>
</evidence>
<comment type="cofactor">
    <cofactor evidence="1">
        <name>Mg(2+)</name>
        <dbReference type="ChEBI" id="CHEBI:18420"/>
    </cofactor>
</comment>
<evidence type="ECO:0000259" key="6">
    <source>
        <dbReference type="Pfam" id="PF03372"/>
    </source>
</evidence>
<dbReference type="CDD" id="cd10281">
    <property type="entry name" value="Nape_like_AP-endo"/>
    <property type="match status" value="1"/>
</dbReference>
<dbReference type="NCBIfam" id="TIGR00195">
    <property type="entry name" value="exoDNase_III"/>
    <property type="match status" value="1"/>
</dbReference>
<dbReference type="RefSeq" id="WP_344659214.1">
    <property type="nucleotide sequence ID" value="NZ_BAAAQM010000027.1"/>
</dbReference>
<dbReference type="PANTHER" id="PTHR43250">
    <property type="entry name" value="EXODEOXYRIBONUCLEASE III"/>
    <property type="match status" value="1"/>
</dbReference>
<dbReference type="Gene3D" id="3.60.10.10">
    <property type="entry name" value="Endonuclease/exonuclease/phosphatase"/>
    <property type="match status" value="1"/>
</dbReference>
<dbReference type="Pfam" id="PF03372">
    <property type="entry name" value="Exo_endo_phos"/>
    <property type="match status" value="1"/>
</dbReference>
<evidence type="ECO:0000256" key="4">
    <source>
        <dbReference type="ARBA" id="ARBA00022801"/>
    </source>
</evidence>
<dbReference type="SUPFAM" id="SSF56219">
    <property type="entry name" value="DNase I-like"/>
    <property type="match status" value="1"/>
</dbReference>
<sequence length="292" mass="32022">MLTVSTVNVNGIRAAAAKGFTEWLATTPADVVCLQEVRAEPDQFPAHLRAPDGWHTLVAPASTKGRAGVALFSRIAPTATRIGFDAPEFAASGRYAEIDFPNLTVASLYLPAGEAGTDRQAEKERFMAAFHTHLRTLHQRAVDTGREVLVCGDWNIAHREADIKNWKGNLKNSGFLPEERRWLTSVLGETGYVDVVRSLHPDIAGPYSWWSWRGKAFDNDSGWRIDYHMATPRLAARATSAVTERAETYAERWSDHAPVTCTFDWELASVPVPRGSLDDRGVTSGSGTAADS</sequence>
<dbReference type="InterPro" id="IPR037493">
    <property type="entry name" value="ExoIII-like"/>
</dbReference>
<evidence type="ECO:0000256" key="2">
    <source>
        <dbReference type="ARBA" id="ARBA00007092"/>
    </source>
</evidence>
<dbReference type="NCBIfam" id="TIGR00633">
    <property type="entry name" value="xth"/>
    <property type="match status" value="1"/>
</dbReference>
<reference evidence="7 8" key="1">
    <citation type="journal article" date="2019" name="Int. J. Syst. Evol. Microbiol.">
        <title>The Global Catalogue of Microorganisms (GCM) 10K type strain sequencing project: providing services to taxonomists for standard genome sequencing and annotation.</title>
        <authorList>
            <consortium name="The Broad Institute Genomics Platform"/>
            <consortium name="The Broad Institute Genome Sequencing Center for Infectious Disease"/>
            <person name="Wu L."/>
            <person name="Ma J."/>
        </authorList>
    </citation>
    <scope>NUCLEOTIDE SEQUENCE [LARGE SCALE GENOMIC DNA]</scope>
    <source>
        <strain evidence="7 8">JCM 16013</strain>
    </source>
</reference>
<keyword evidence="4" id="KW-0378">Hydrolase</keyword>
<evidence type="ECO:0000256" key="5">
    <source>
        <dbReference type="ARBA" id="ARBA00022842"/>
    </source>
</evidence>
<keyword evidence="8" id="KW-1185">Reference proteome</keyword>
<evidence type="ECO:0000313" key="8">
    <source>
        <dbReference type="Proteomes" id="UP001499854"/>
    </source>
</evidence>